<dbReference type="KEGG" id="mec:Q7C_1483"/>
<protein>
    <submittedName>
        <fullName evidence="2">TIR domain-containing protein</fullName>
    </submittedName>
</protein>
<proteinExistence type="predicted"/>
<dbReference type="InterPro" id="IPR000157">
    <property type="entry name" value="TIR_dom"/>
</dbReference>
<dbReference type="Gene3D" id="3.40.50.10140">
    <property type="entry name" value="Toll/interleukin-1 receptor homology (TIR) domain"/>
    <property type="match status" value="1"/>
</dbReference>
<evidence type="ECO:0000259" key="1">
    <source>
        <dbReference type="PROSITE" id="PS50104"/>
    </source>
</evidence>
<dbReference type="AlphaFoldDB" id="I1YI89"/>
<evidence type="ECO:0000313" key="2">
    <source>
        <dbReference type="EMBL" id="AFJ02632.1"/>
    </source>
</evidence>
<dbReference type="GO" id="GO:0007165">
    <property type="term" value="P:signal transduction"/>
    <property type="evidence" value="ECO:0007669"/>
    <property type="project" value="InterPro"/>
</dbReference>
<dbReference type="SUPFAM" id="SSF52200">
    <property type="entry name" value="Toll/Interleukin receptor TIR domain"/>
    <property type="match status" value="1"/>
</dbReference>
<accession>I1YI89</accession>
<gene>
    <name evidence="2" type="ordered locus">Q7C_1483</name>
</gene>
<dbReference type="EMBL" id="CP003380">
    <property type="protein sequence ID" value="AFJ02632.1"/>
    <property type="molecule type" value="Genomic_DNA"/>
</dbReference>
<dbReference type="SMART" id="SM00255">
    <property type="entry name" value="TIR"/>
    <property type="match status" value="1"/>
</dbReference>
<feature type="domain" description="TIR" evidence="1">
    <location>
        <begin position="1"/>
        <end position="130"/>
    </location>
</feature>
<organism evidence="2 3">
    <name type="scientific">Methylophaga frappieri (strain ATCC BAA-2434 / DSM 25690 / JAM7)</name>
    <dbReference type="NCBI Taxonomy" id="754477"/>
    <lineage>
        <taxon>Bacteria</taxon>
        <taxon>Pseudomonadati</taxon>
        <taxon>Pseudomonadota</taxon>
        <taxon>Gammaproteobacteria</taxon>
        <taxon>Thiotrichales</taxon>
        <taxon>Piscirickettsiaceae</taxon>
        <taxon>Methylophaga</taxon>
    </lineage>
</organism>
<dbReference type="Proteomes" id="UP000009145">
    <property type="component" value="Chromosome"/>
</dbReference>
<keyword evidence="3" id="KW-1185">Reference proteome</keyword>
<dbReference type="PATRIC" id="fig|754477.3.peg.1463"/>
<dbReference type="Pfam" id="PF13676">
    <property type="entry name" value="TIR_2"/>
    <property type="match status" value="1"/>
</dbReference>
<sequence>MRKSIFLSHTHADKPFVRKLASDLEAHGIRYWLDEAEIKVGESLIEKIRHGLDTVDYVAAILSPNSIASPWVQRELDVAMNQEISGRQVRVLPILYHTCELPGFLLGKFYADFTDEKNYPAALKRLVESIGVVFNKSVLDSGRAGATLGEALDRAYVFNLPMLVKPFHRPFQYMGMNVKEVHEIVGGEMNEAGNIIVENEECRMFLEREGNFVSYIDVDLKRTAPFNQNQEFDPERMLGALSINPSELDLVRAQTHCHTYYDHKKR</sequence>
<evidence type="ECO:0000313" key="3">
    <source>
        <dbReference type="Proteomes" id="UP000009145"/>
    </source>
</evidence>
<name>I1YI89_METFJ</name>
<dbReference type="RefSeq" id="WP_014704052.1">
    <property type="nucleotide sequence ID" value="NC_017856.1"/>
</dbReference>
<dbReference type="PROSITE" id="PS50104">
    <property type="entry name" value="TIR"/>
    <property type="match status" value="1"/>
</dbReference>
<dbReference type="InterPro" id="IPR035897">
    <property type="entry name" value="Toll_tir_struct_dom_sf"/>
</dbReference>
<dbReference type="STRING" id="754477.Q7C_1483"/>
<reference evidence="2 3" key="1">
    <citation type="journal article" date="2012" name="J. Bacteriol.">
        <title>Complete genome sequences of Methylophaga sp. strain JAM1 and Methylophaga sp. strain JAM7.</title>
        <authorList>
            <person name="Villeneuve C."/>
            <person name="Martineau C."/>
            <person name="Mauffrey F."/>
            <person name="Villemur R."/>
        </authorList>
    </citation>
    <scope>NUCLEOTIDE SEQUENCE [LARGE SCALE GENOMIC DNA]</scope>
    <source>
        <strain evidence="2 3">JAM7</strain>
    </source>
</reference>
<dbReference type="HOGENOM" id="CLU_962766_0_0_6"/>
<dbReference type="eggNOG" id="COG4916">
    <property type="taxonomic scope" value="Bacteria"/>
</dbReference>